<dbReference type="GO" id="GO:0003677">
    <property type="term" value="F:DNA binding"/>
    <property type="evidence" value="ECO:0007669"/>
    <property type="project" value="InterPro"/>
</dbReference>
<dbReference type="PATRIC" id="fig|1267003.4.peg.1267"/>
<sequence>MTSKIQEYIEQRSAADPEFAALARQAAFNLDAAVAVRNLRDEKHMTQRAFAKLVGKPQSTIARIETGEMNVSVNLLNEIAAATGKGLSIQFTNPDPDVATSTDQASTNN</sequence>
<gene>
    <name evidence="2" type="ORF">FD07_GL001195</name>
</gene>
<feature type="domain" description="HTH cro/C1-type" evidence="1">
    <location>
        <begin position="36"/>
        <end position="90"/>
    </location>
</feature>
<proteinExistence type="predicted"/>
<dbReference type="Pfam" id="PF01381">
    <property type="entry name" value="HTH_3"/>
    <property type="match status" value="1"/>
</dbReference>
<dbReference type="Gene3D" id="1.10.260.40">
    <property type="entry name" value="lambda repressor-like DNA-binding domains"/>
    <property type="match status" value="1"/>
</dbReference>
<protein>
    <recommendedName>
        <fullName evidence="1">HTH cro/C1-type domain-containing protein</fullName>
    </recommendedName>
</protein>
<dbReference type="InterPro" id="IPR001387">
    <property type="entry name" value="Cro/C1-type_HTH"/>
</dbReference>
<comment type="caution">
    <text evidence="2">The sequence shown here is derived from an EMBL/GenBank/DDBJ whole genome shotgun (WGS) entry which is preliminary data.</text>
</comment>
<dbReference type="Proteomes" id="UP000051176">
    <property type="component" value="Unassembled WGS sequence"/>
</dbReference>
<evidence type="ECO:0000259" key="1">
    <source>
        <dbReference type="PROSITE" id="PS50943"/>
    </source>
</evidence>
<dbReference type="CDD" id="cd00093">
    <property type="entry name" value="HTH_XRE"/>
    <property type="match status" value="1"/>
</dbReference>
<dbReference type="SUPFAM" id="SSF47413">
    <property type="entry name" value="lambda repressor-like DNA-binding domains"/>
    <property type="match status" value="1"/>
</dbReference>
<accession>A0A0R1H8X3</accession>
<reference evidence="2 3" key="1">
    <citation type="journal article" date="2015" name="Genome Announc.">
        <title>Expanding the biotechnology potential of lactobacilli through comparative genomics of 213 strains and associated genera.</title>
        <authorList>
            <person name="Sun Z."/>
            <person name="Harris H.M."/>
            <person name="McCann A."/>
            <person name="Guo C."/>
            <person name="Argimon S."/>
            <person name="Zhang W."/>
            <person name="Yang X."/>
            <person name="Jeffery I.B."/>
            <person name="Cooney J.C."/>
            <person name="Kagawa T.F."/>
            <person name="Liu W."/>
            <person name="Song Y."/>
            <person name="Salvetti E."/>
            <person name="Wrobel A."/>
            <person name="Rasinkangas P."/>
            <person name="Parkhill J."/>
            <person name="Rea M.C."/>
            <person name="O'Sullivan O."/>
            <person name="Ritari J."/>
            <person name="Douillard F.P."/>
            <person name="Paul Ross R."/>
            <person name="Yang R."/>
            <person name="Briner A.E."/>
            <person name="Felis G.E."/>
            <person name="de Vos W.M."/>
            <person name="Barrangou R."/>
            <person name="Klaenhammer T.R."/>
            <person name="Caufield P.W."/>
            <person name="Cui Y."/>
            <person name="Zhang H."/>
            <person name="O'Toole P.W."/>
        </authorList>
    </citation>
    <scope>NUCLEOTIDE SEQUENCE [LARGE SCALE GENOMIC DNA]</scope>
    <source>
        <strain evidence="2 3">ATCC 53295</strain>
    </source>
</reference>
<evidence type="ECO:0000313" key="2">
    <source>
        <dbReference type="EMBL" id="KRK39399.1"/>
    </source>
</evidence>
<organism evidence="2 3">
    <name type="scientific">Levilactobacillus parabrevis ATCC 53295</name>
    <dbReference type="NCBI Taxonomy" id="1267003"/>
    <lineage>
        <taxon>Bacteria</taxon>
        <taxon>Bacillati</taxon>
        <taxon>Bacillota</taxon>
        <taxon>Bacilli</taxon>
        <taxon>Lactobacillales</taxon>
        <taxon>Lactobacillaceae</taxon>
        <taxon>Levilactobacillus</taxon>
    </lineage>
</organism>
<dbReference type="STRING" id="357278.IV61_GL000109"/>
<evidence type="ECO:0000313" key="3">
    <source>
        <dbReference type="Proteomes" id="UP000051176"/>
    </source>
</evidence>
<dbReference type="AlphaFoldDB" id="A0A0R1H8X3"/>
<dbReference type="EMBL" id="AZCZ01000003">
    <property type="protein sequence ID" value="KRK39399.1"/>
    <property type="molecule type" value="Genomic_DNA"/>
</dbReference>
<dbReference type="OrthoDB" id="2322940at2"/>
<dbReference type="PROSITE" id="PS50943">
    <property type="entry name" value="HTH_CROC1"/>
    <property type="match status" value="1"/>
</dbReference>
<dbReference type="eggNOG" id="COG1813">
    <property type="taxonomic scope" value="Bacteria"/>
</dbReference>
<name>A0A0R1H8X3_9LACO</name>
<keyword evidence="3" id="KW-1185">Reference proteome</keyword>
<dbReference type="SMART" id="SM00530">
    <property type="entry name" value="HTH_XRE"/>
    <property type="match status" value="1"/>
</dbReference>
<dbReference type="RefSeq" id="WP_020088487.1">
    <property type="nucleotide sequence ID" value="NZ_AZCZ01000003.1"/>
</dbReference>
<dbReference type="InterPro" id="IPR010982">
    <property type="entry name" value="Lambda_DNA-bd_dom_sf"/>
</dbReference>